<proteinExistence type="predicted"/>
<feature type="domain" description="Phage tail tape measure protein" evidence="3">
    <location>
        <begin position="379"/>
        <end position="507"/>
    </location>
</feature>
<dbReference type="EMBL" id="DACQKT010000001">
    <property type="protein sequence ID" value="HAS6675350.1"/>
    <property type="molecule type" value="Genomic_DNA"/>
</dbReference>
<evidence type="ECO:0000256" key="1">
    <source>
        <dbReference type="SAM" id="Coils"/>
    </source>
</evidence>
<organism evidence="4">
    <name type="scientific">Vibrio parahaemolyticus</name>
    <dbReference type="NCBI Taxonomy" id="670"/>
    <lineage>
        <taxon>Bacteria</taxon>
        <taxon>Pseudomonadati</taxon>
        <taxon>Pseudomonadota</taxon>
        <taxon>Gammaproteobacteria</taxon>
        <taxon>Vibrionales</taxon>
        <taxon>Vibrionaceae</taxon>
        <taxon>Vibrio</taxon>
    </lineage>
</organism>
<dbReference type="InterPro" id="IPR010090">
    <property type="entry name" value="Phage_tape_meas"/>
</dbReference>
<name>A0A8H9MQ58_VIBPH</name>
<dbReference type="RefSeq" id="WP_031426957.1">
    <property type="nucleotide sequence ID" value="NZ_JAVKPG010000002.1"/>
</dbReference>
<accession>A0A8H9MQ58</accession>
<feature type="region of interest" description="Disordered" evidence="2">
    <location>
        <begin position="61"/>
        <end position="100"/>
    </location>
</feature>
<dbReference type="AlphaFoldDB" id="A0A8H9MQ58"/>
<keyword evidence="1" id="KW-0175">Coiled coil</keyword>
<sequence>MSTRKQSNGYALELLVGIQDEFSGKSKAIEQETKRLSKEVDSLQKTTGDITKFKKSQKALEELQKQQKQNTSAVEKHKAALGQLDKQSKESAQESKRLGAELKSLNKTVGDIAAYKKAKQALGDLEKQQVQSKVAVDKQKAAIAELKKEIKKGTQSEDMLEPQLQALQKLEKEHRDITTSSRDYERQLRKLGKALEQVGVDANDLSKAESRTLTSIEKHNAALKKLKKEASDTSEFERHRRELGKLEKQNKDLTSSSNENERELRRMRSSLSKAGIDVNDLSSEEAKLQNKIEKTTSALKEQTQALNKFGDASAQMEGLSDKLGVIGSITAAAGYTLYRGNDMAKHMLMYAAQTNTDISELKSDEQRKFRASLVADGATSGEIFTAMGLARTQGFDDKDTNALTAATVRINQVFPDFDPQELTRAIGNTAKAFGVSINEAAQRIAAIRQTTGDDNHDLLDTFAEYAPLLGDKISLDQYSAVLTAGRQAGVWNYDKLGDSLKGSFQERFSDQGEFTKLVGDDNTTGAIAAITDDKERKNVLTAALRMRHAVNTGQGTDEAYAAFMQSLVPVMEKAPGVVKPILEAAGGTILSEDVGIKGLKAMIEALNNPDKFLHDINLKELAQSTRTEAEKLADAGRASQSVVDESTADLIQSQDSLSTAIQDLSKTFTDFVIENPSAGYASSAIETAALGAGGLFALKKAKDWLTGKTINVAAGAAAENAADLTKASRFSNVGKFANKIPGLKSVPVIGTAINGAMIAGDIATGDNRGLWEDVGGIVGSAIGGIAGTLVPVPGGMIAGGIGGDMAGREVGEWLYDAFNGDEEVKRVENLVDSSNDTIITGQPTTPMIQIEFTPQITVELTGASEEQAQALSDSLVTALRNMTPELQQQLRDAMSDIMQSSDYLEH</sequence>
<reference evidence="4" key="1">
    <citation type="journal article" date="2018" name="Genome Biol.">
        <title>SKESA: strategic k-mer extension for scrupulous assemblies.</title>
        <authorList>
            <person name="Souvorov A."/>
            <person name="Agarwala R."/>
            <person name="Lipman D.J."/>
        </authorList>
    </citation>
    <scope>NUCLEOTIDE SEQUENCE</scope>
    <source>
        <strain evidence="4">1930</strain>
    </source>
</reference>
<evidence type="ECO:0000313" key="4">
    <source>
        <dbReference type="EMBL" id="HAS6675350.1"/>
    </source>
</evidence>
<feature type="region of interest" description="Disordered" evidence="2">
    <location>
        <begin position="225"/>
        <end position="267"/>
    </location>
</feature>
<evidence type="ECO:0000256" key="2">
    <source>
        <dbReference type="SAM" id="MobiDB-lite"/>
    </source>
</evidence>
<comment type="caution">
    <text evidence="4">The sequence shown here is derived from an EMBL/GenBank/DDBJ whole genome shotgun (WGS) entry which is preliminary data.</text>
</comment>
<protein>
    <recommendedName>
        <fullName evidence="3">Phage tail tape measure protein domain-containing protein</fullName>
    </recommendedName>
</protein>
<dbReference type="Pfam" id="PF10145">
    <property type="entry name" value="PhageMin_Tail"/>
    <property type="match status" value="1"/>
</dbReference>
<reference evidence="4" key="2">
    <citation type="submission" date="2019-12" db="EMBL/GenBank/DDBJ databases">
        <authorList>
            <consortium name="NCBI Pathogen Detection Project"/>
        </authorList>
    </citation>
    <scope>NUCLEOTIDE SEQUENCE</scope>
    <source>
        <strain evidence="4">1930</strain>
    </source>
</reference>
<gene>
    <name evidence="4" type="ORF">I7278_00845</name>
</gene>
<evidence type="ECO:0000259" key="3">
    <source>
        <dbReference type="Pfam" id="PF10145"/>
    </source>
</evidence>
<feature type="compositionally biased region" description="Basic and acidic residues" evidence="2">
    <location>
        <begin position="86"/>
        <end position="100"/>
    </location>
</feature>
<feature type="compositionally biased region" description="Basic and acidic residues" evidence="2">
    <location>
        <begin position="228"/>
        <end position="251"/>
    </location>
</feature>
<dbReference type="Proteomes" id="UP000856022">
    <property type="component" value="Unassembled WGS sequence"/>
</dbReference>
<feature type="coiled-coil region" evidence="1">
    <location>
        <begin position="136"/>
        <end position="187"/>
    </location>
</feature>